<gene>
    <name evidence="3" type="ORF">FRACA_780035</name>
</gene>
<dbReference type="Pfam" id="PF07978">
    <property type="entry name" value="NIPSNAP"/>
    <property type="match status" value="2"/>
</dbReference>
<name>A0A2I2L191_9ACTN</name>
<sequence length="221" mass="24261">MPIKQVITGEDVSLEEQALRYELAVLSYRLPDAAAAKAGVEPWVGAPDARGRLLGCWEAEHGTLGRLYLLRGFVDDADLAAERARAAASTDPFGAGGHLTDLRMNSFAAFPFMPPVVTGSFGSIYEIRDYHLRPGGLPATIAAWRERLPGRQRVDPIAVVMYALDGPARIVHIWPFESLDQRVAVRRDLYERGLWPPPGALEQILDAESTMAWPAPFSPLT</sequence>
<proteinExistence type="inferred from homology"/>
<feature type="domain" description="NIPSNAP" evidence="2">
    <location>
        <begin position="125"/>
        <end position="219"/>
    </location>
</feature>
<comment type="similarity">
    <text evidence="1">Belongs to the NipSnap family.</text>
</comment>
<dbReference type="EMBL" id="FZMO01000545">
    <property type="protein sequence ID" value="SNQ51678.1"/>
    <property type="molecule type" value="Genomic_DNA"/>
</dbReference>
<reference evidence="3 4" key="1">
    <citation type="submission" date="2017-06" db="EMBL/GenBank/DDBJ databases">
        <authorList>
            <person name="Kim H.J."/>
            <person name="Triplett B.A."/>
        </authorList>
    </citation>
    <scope>NUCLEOTIDE SEQUENCE [LARGE SCALE GENOMIC DNA]</scope>
    <source>
        <strain evidence="3">FRACA_ARgP5</strain>
    </source>
</reference>
<dbReference type="OrthoDB" id="4124121at2"/>
<evidence type="ECO:0000313" key="3">
    <source>
        <dbReference type="EMBL" id="SNQ51678.1"/>
    </source>
</evidence>
<dbReference type="InterPro" id="IPR012577">
    <property type="entry name" value="NIPSNAP"/>
</dbReference>
<dbReference type="PANTHER" id="PTHR21017">
    <property type="entry name" value="NIPSNAP-RELATED"/>
    <property type="match status" value="1"/>
</dbReference>
<dbReference type="Proteomes" id="UP000234331">
    <property type="component" value="Unassembled WGS sequence"/>
</dbReference>
<keyword evidence="4" id="KW-1185">Reference proteome</keyword>
<dbReference type="PANTHER" id="PTHR21017:SF17">
    <property type="entry name" value="PROTEIN NIPSNAP"/>
    <property type="match status" value="1"/>
</dbReference>
<dbReference type="SUPFAM" id="SSF54909">
    <property type="entry name" value="Dimeric alpha+beta barrel"/>
    <property type="match status" value="2"/>
</dbReference>
<protein>
    <submittedName>
        <fullName evidence="3">NIPSNAP family containing protein</fullName>
    </submittedName>
</protein>
<dbReference type="AlphaFoldDB" id="A0A2I2L191"/>
<dbReference type="InterPro" id="IPR051557">
    <property type="entry name" value="NipSnap_domain"/>
</dbReference>
<dbReference type="Gene3D" id="3.30.70.100">
    <property type="match status" value="1"/>
</dbReference>
<accession>A0A2I2L191</accession>
<evidence type="ECO:0000256" key="1">
    <source>
        <dbReference type="ARBA" id="ARBA00005291"/>
    </source>
</evidence>
<organism evidence="3 4">
    <name type="scientific">Frankia canadensis</name>
    <dbReference type="NCBI Taxonomy" id="1836972"/>
    <lineage>
        <taxon>Bacteria</taxon>
        <taxon>Bacillati</taxon>
        <taxon>Actinomycetota</taxon>
        <taxon>Actinomycetes</taxon>
        <taxon>Frankiales</taxon>
        <taxon>Frankiaceae</taxon>
        <taxon>Frankia</taxon>
    </lineage>
</organism>
<dbReference type="InterPro" id="IPR011008">
    <property type="entry name" value="Dimeric_a/b-barrel"/>
</dbReference>
<evidence type="ECO:0000313" key="4">
    <source>
        <dbReference type="Proteomes" id="UP000234331"/>
    </source>
</evidence>
<feature type="domain" description="NIPSNAP" evidence="2">
    <location>
        <begin position="21"/>
        <end position="90"/>
    </location>
</feature>
<dbReference type="RefSeq" id="WP_101835776.1">
    <property type="nucleotide sequence ID" value="NZ_FZMO01000545.1"/>
</dbReference>
<evidence type="ECO:0000259" key="2">
    <source>
        <dbReference type="Pfam" id="PF07978"/>
    </source>
</evidence>